<dbReference type="EMBL" id="JAHHIF010000092">
    <property type="protein sequence ID" value="MBW4549323.1"/>
    <property type="molecule type" value="Genomic_DNA"/>
</dbReference>
<evidence type="ECO:0000313" key="1">
    <source>
        <dbReference type="EMBL" id="MBW4549323.1"/>
    </source>
</evidence>
<comment type="caution">
    <text evidence="1">The sequence shown here is derived from an EMBL/GenBank/DDBJ whole genome shotgun (WGS) entry which is preliminary data.</text>
</comment>
<name>A0A951PV84_9CYAN</name>
<evidence type="ECO:0000313" key="2">
    <source>
        <dbReference type="Proteomes" id="UP000753908"/>
    </source>
</evidence>
<gene>
    <name evidence="1" type="ORF">KME25_33680</name>
</gene>
<dbReference type="Proteomes" id="UP000753908">
    <property type="component" value="Unassembled WGS sequence"/>
</dbReference>
<reference evidence="1" key="2">
    <citation type="journal article" date="2022" name="Microbiol. Resour. Announc.">
        <title>Metagenome Sequencing to Explore Phylogenomics of Terrestrial Cyanobacteria.</title>
        <authorList>
            <person name="Ward R.D."/>
            <person name="Stajich J.E."/>
            <person name="Johansen J.R."/>
            <person name="Huntemann M."/>
            <person name="Clum A."/>
            <person name="Foster B."/>
            <person name="Foster B."/>
            <person name="Roux S."/>
            <person name="Palaniappan K."/>
            <person name="Varghese N."/>
            <person name="Mukherjee S."/>
            <person name="Reddy T.B.K."/>
            <person name="Daum C."/>
            <person name="Copeland A."/>
            <person name="Chen I.A."/>
            <person name="Ivanova N.N."/>
            <person name="Kyrpides N.C."/>
            <person name="Shapiro N."/>
            <person name="Eloe-Fadrosh E.A."/>
            <person name="Pietrasiak N."/>
        </authorList>
    </citation>
    <scope>NUCLEOTIDE SEQUENCE</scope>
    <source>
        <strain evidence="1">CPER-KK1</strain>
    </source>
</reference>
<reference evidence="1" key="1">
    <citation type="submission" date="2021-05" db="EMBL/GenBank/DDBJ databases">
        <authorList>
            <person name="Pietrasiak N."/>
            <person name="Ward R."/>
            <person name="Stajich J.E."/>
            <person name="Kurbessoian T."/>
        </authorList>
    </citation>
    <scope>NUCLEOTIDE SEQUENCE</scope>
    <source>
        <strain evidence="1">CPER-KK1</strain>
    </source>
</reference>
<accession>A0A951PV84</accession>
<proteinExistence type="predicted"/>
<organism evidence="1 2">
    <name type="scientific">Symplocastrum torsivum CPER-KK1</name>
    <dbReference type="NCBI Taxonomy" id="450513"/>
    <lineage>
        <taxon>Bacteria</taxon>
        <taxon>Bacillati</taxon>
        <taxon>Cyanobacteriota</taxon>
        <taxon>Cyanophyceae</taxon>
        <taxon>Oscillatoriophycideae</taxon>
        <taxon>Oscillatoriales</taxon>
        <taxon>Microcoleaceae</taxon>
        <taxon>Symplocastrum</taxon>
    </lineage>
</organism>
<sequence length="114" mass="13025">MKENYLLTPILQGNLPKGQRSQQCLNPICKYLTQPRYPYKLNQKSLIKGLAAVNKWFDKFEENPLDTSRLGQLILLVLSHTVLLTDPEGYRLQISQGNLTLNCPLTWFYEGGNG</sequence>
<dbReference type="AlphaFoldDB" id="A0A951PV84"/>
<protein>
    <submittedName>
        <fullName evidence="1">Uncharacterized protein</fullName>
    </submittedName>
</protein>